<reference evidence="6 7" key="1">
    <citation type="submission" date="2020-10" db="EMBL/GenBank/DDBJ databases">
        <title>Complete genome sequence of Cupriavidus basilensis CCUG 49340T.</title>
        <authorList>
            <person name="Salva-Serra F."/>
            <person name="Donoso R.A."/>
            <person name="Cho K.H."/>
            <person name="Yoo J.A."/>
            <person name="Lee K."/>
            <person name="Yoon S.-H."/>
            <person name="Perez-Pantoja D."/>
            <person name="Moore E.R.B."/>
        </authorList>
    </citation>
    <scope>NUCLEOTIDE SEQUENCE [LARGE SCALE GENOMIC DNA]</scope>
    <source>
        <strain evidence="7">CCUG 49340</strain>
    </source>
</reference>
<evidence type="ECO:0000256" key="1">
    <source>
        <dbReference type="ARBA" id="ARBA00010164"/>
    </source>
</evidence>
<feature type="domain" description="HipA N-terminal subdomain 1" evidence="5">
    <location>
        <begin position="6"/>
        <end position="102"/>
    </location>
</feature>
<name>A0A643FRR3_9BURK</name>
<dbReference type="AlphaFoldDB" id="A0A643FRR3"/>
<evidence type="ECO:0000256" key="2">
    <source>
        <dbReference type="ARBA" id="ARBA00022679"/>
    </source>
</evidence>
<dbReference type="Proteomes" id="UP000397656">
    <property type="component" value="Chromosome 1"/>
</dbReference>
<dbReference type="Pfam" id="PF07804">
    <property type="entry name" value="HipA_C"/>
    <property type="match status" value="1"/>
</dbReference>
<accession>A0A643FRR3</accession>
<dbReference type="InterPro" id="IPR017508">
    <property type="entry name" value="HipA_N1"/>
</dbReference>
<evidence type="ECO:0000259" key="5">
    <source>
        <dbReference type="Pfam" id="PF13657"/>
    </source>
</evidence>
<dbReference type="GO" id="GO:0005829">
    <property type="term" value="C:cytosol"/>
    <property type="evidence" value="ECO:0007669"/>
    <property type="project" value="TreeGrafter"/>
</dbReference>
<evidence type="ECO:0000259" key="4">
    <source>
        <dbReference type="Pfam" id="PF07804"/>
    </source>
</evidence>
<evidence type="ECO:0000256" key="3">
    <source>
        <dbReference type="ARBA" id="ARBA00022777"/>
    </source>
</evidence>
<sequence length="441" mass="47615">MSAKVLDVYVNATPVGTLVEEARASVFTYLPDVQAHNLVSLLLPARAESYKWAAGLLPFFQMNLPEGYKKDLVRRKLGAHADVSDQGLLALTGANGIGRVRVVPRGVSVDAPASNLDMVSLLAATGSRDNLLRQLEAGITEGVSGVMPKMLARPEDKATVWTDEFILKTGPADLPGLSVNEFLCLEVARHAGLEVPETQLSEDGQVLAIRRFDRLANGGRLAVEDFCALKGLDPVNKYKGSLEDLAKLSSIYVSAPHRKDSARRLFALLLVNYALRNADAHLKNFAVVYTSVEDVRLAPVYDIVTVTAYPEYQADIPGLPLAGKRTWASGQWLTQYGGARLSLSRTDMAACVAQVTEAVRKVLPMVADCAGRYPEFREIAKRMLAAWAQGLEDIKPDARPGKSAPAPLREEAGLSGPGSLAGKKKTNLYVNPDGAFGHKAR</sequence>
<protein>
    <submittedName>
        <fullName evidence="6">Type II toxin-antitoxin system HipA family toxin</fullName>
    </submittedName>
</protein>
<evidence type="ECO:0000313" key="7">
    <source>
        <dbReference type="Proteomes" id="UP000397656"/>
    </source>
</evidence>
<dbReference type="PANTHER" id="PTHR37419:SF1">
    <property type="entry name" value="SERINE_THREONINE-PROTEIN KINASE TOXIN HIPA"/>
    <property type="match status" value="1"/>
</dbReference>
<comment type="similarity">
    <text evidence="1">Belongs to the HipA Ser/Thr kinase family.</text>
</comment>
<dbReference type="EMBL" id="CP062803">
    <property type="protein sequence ID" value="QOT78136.1"/>
    <property type="molecule type" value="Genomic_DNA"/>
</dbReference>
<dbReference type="NCBIfam" id="TIGR03071">
    <property type="entry name" value="couple_hipA"/>
    <property type="match status" value="1"/>
</dbReference>
<keyword evidence="2" id="KW-0808">Transferase</keyword>
<dbReference type="Gene3D" id="1.10.1070.20">
    <property type="match status" value="1"/>
</dbReference>
<dbReference type="Pfam" id="PF13657">
    <property type="entry name" value="Couple_hipA"/>
    <property type="match status" value="1"/>
</dbReference>
<keyword evidence="3" id="KW-0418">Kinase</keyword>
<gene>
    <name evidence="6" type="ORF">F7R26_009065</name>
</gene>
<proteinExistence type="inferred from homology"/>
<organism evidence="6 7">
    <name type="scientific">Cupriavidus basilensis</name>
    <dbReference type="NCBI Taxonomy" id="68895"/>
    <lineage>
        <taxon>Bacteria</taxon>
        <taxon>Pseudomonadati</taxon>
        <taxon>Pseudomonadota</taxon>
        <taxon>Betaproteobacteria</taxon>
        <taxon>Burkholderiales</taxon>
        <taxon>Burkholderiaceae</taxon>
        <taxon>Cupriavidus</taxon>
    </lineage>
</organism>
<dbReference type="PANTHER" id="PTHR37419">
    <property type="entry name" value="SERINE/THREONINE-PROTEIN KINASE TOXIN HIPA"/>
    <property type="match status" value="1"/>
</dbReference>
<dbReference type="InterPro" id="IPR052028">
    <property type="entry name" value="HipA_Ser/Thr_kinase"/>
</dbReference>
<evidence type="ECO:0000313" key="6">
    <source>
        <dbReference type="EMBL" id="QOT78136.1"/>
    </source>
</evidence>
<dbReference type="GO" id="GO:0004674">
    <property type="term" value="F:protein serine/threonine kinase activity"/>
    <property type="evidence" value="ECO:0007669"/>
    <property type="project" value="TreeGrafter"/>
</dbReference>
<dbReference type="InterPro" id="IPR012893">
    <property type="entry name" value="HipA-like_C"/>
</dbReference>
<feature type="domain" description="HipA-like C-terminal" evidence="4">
    <location>
        <begin position="143"/>
        <end position="361"/>
    </location>
</feature>